<dbReference type="Pfam" id="PF22893">
    <property type="entry name" value="ULD_2"/>
    <property type="match status" value="1"/>
</dbReference>
<feature type="domain" description="Ubiquitin-like" evidence="3">
    <location>
        <begin position="249"/>
        <end position="332"/>
    </location>
</feature>
<feature type="compositionally biased region" description="Basic and acidic residues" evidence="1">
    <location>
        <begin position="1001"/>
        <end position="1011"/>
    </location>
</feature>
<dbReference type="EMBL" id="SNSC02000009">
    <property type="protein sequence ID" value="TID21434.1"/>
    <property type="molecule type" value="Genomic_DNA"/>
</dbReference>
<name>A0A4Z1P4G4_9PEZI</name>
<evidence type="ECO:0000256" key="1">
    <source>
        <dbReference type="SAM" id="MobiDB-lite"/>
    </source>
</evidence>
<protein>
    <submittedName>
        <fullName evidence="4">Uncharacterized protein</fullName>
    </submittedName>
</protein>
<dbReference type="STRING" id="86259.A0A4Z1P4G4"/>
<organism evidence="4 5">
    <name type="scientific">Venturia nashicola</name>
    <dbReference type="NCBI Taxonomy" id="86259"/>
    <lineage>
        <taxon>Eukaryota</taxon>
        <taxon>Fungi</taxon>
        <taxon>Dikarya</taxon>
        <taxon>Ascomycota</taxon>
        <taxon>Pezizomycotina</taxon>
        <taxon>Dothideomycetes</taxon>
        <taxon>Pleosporomycetidae</taxon>
        <taxon>Venturiales</taxon>
        <taxon>Venturiaceae</taxon>
        <taxon>Venturia</taxon>
    </lineage>
</organism>
<feature type="compositionally biased region" description="Basic and acidic residues" evidence="1">
    <location>
        <begin position="984"/>
        <end position="993"/>
    </location>
</feature>
<evidence type="ECO:0000313" key="4">
    <source>
        <dbReference type="EMBL" id="TID21434.1"/>
    </source>
</evidence>
<comment type="caution">
    <text evidence="4">The sequence shown here is derived from an EMBL/GenBank/DDBJ whole genome shotgun (WGS) entry which is preliminary data.</text>
</comment>
<dbReference type="Pfam" id="PF17111">
    <property type="entry name" value="PigL_N"/>
    <property type="match status" value="1"/>
</dbReference>
<evidence type="ECO:0000259" key="3">
    <source>
        <dbReference type="Pfam" id="PF22893"/>
    </source>
</evidence>
<feature type="region of interest" description="Disordered" evidence="1">
    <location>
        <begin position="674"/>
        <end position="695"/>
    </location>
</feature>
<sequence>MPITFGSVGDIISVSLLVKDLLLALDSSKGSSTEYRAVVSELNILDKALLQVAQLANTHAPTPELLALWETAKHSVDKCRIAVDSFTKRIDKYKNSLGKRGSHNSIKDAARKVQWQICQKDEITRFRVEIAGYTDSITMLVATANVALLKITHTSVNDNIEKAAEQSRLALDHQNEVLKQIQGQLADSNKLTETINSVTTKMSDRFEWIRNLGKELKILMIGIMATNFRIYREVVAIRTAVDQIGRPLSEDPFTLDNPIGRNFPVHLRFITSWEAFESVMELNFKGRRGLRKVKRKDYILHEQATNKEIMRAQDWDDAFLPGQSVTMSLIFRDEISGDSESNSTQCPHCRAVSDRPADTNTQCKNCKKWFCRIVEICEIEQPVDQFQIPVRGKTPIKFGEASLKNGKPIYGPELPRRSDTITPPQTPPRTPPASTLEREAQSEDDDEDITGFKRLHFLTRKLRYKRGVVFSSFAAGDAFQTVNFDPSTAKNISSGQPSDWNKWEFPAIPAPSAEDATSSCDEDIDDGDASIHEVPNYEDFADEVNSGMENDDDTVNVIGTGREELGNHMPDEKVAKFRTSEGFSYEGLEYSSSGVDLSHLPKDENYAYTKLRTRPATTHHNQRYSYQSSFKYRYTGGENAWKTPPFYSTTSAAPSLGDARTGQSRSWRASAVPPRYINTRPKPTKTPSLKDLNPQSQTAIEQDARRAGIPAGYSTKNWDSTEEPLRLLGSVFDANSLGKWIYDWTVFYLGPVTPMSDLAGELWLLLIQLAGKIKRANVSVSRIKLDESRELVEDFLDSGERLWVRFKKLLKVCEDSMWKAAKKSNGDKTPTNMNKNSGRVFVDTIFGRDHELDKTEKLMSAIRLWSMRFDANCDEILRNPTAGCETTAQDIAPLPQDTTTFQPVPSNTLNRSGEQAIANILSEAERIDDPQKRKLDYMGDDLEEAIRKRQHISTETQVAQKGQHGDARDVEDTKGLASPAGLKRKAEGLEKEQANGLKRTKVAEEKHEAVT</sequence>
<keyword evidence="5" id="KW-1185">Reference proteome</keyword>
<feature type="compositionally biased region" description="Basic and acidic residues" evidence="1">
    <location>
        <begin position="963"/>
        <end position="974"/>
    </location>
</feature>
<reference evidence="4 5" key="1">
    <citation type="submission" date="2019-04" db="EMBL/GenBank/DDBJ databases">
        <title>High contiguity whole genome sequence and gene annotation resource for two Venturia nashicola isolates.</title>
        <authorList>
            <person name="Prokchorchik M."/>
            <person name="Won K."/>
            <person name="Lee Y."/>
            <person name="Choi E.D."/>
            <person name="Segonzac C."/>
            <person name="Sohn K.H."/>
        </authorList>
    </citation>
    <scope>NUCLEOTIDE SEQUENCE [LARGE SCALE GENOMIC DNA]</scope>
    <source>
        <strain evidence="4 5">PRI2</strain>
    </source>
</reference>
<proteinExistence type="predicted"/>
<dbReference type="InterPro" id="IPR031348">
    <property type="entry name" value="PigL_N"/>
</dbReference>
<dbReference type="AlphaFoldDB" id="A0A4Z1P4G4"/>
<dbReference type="Proteomes" id="UP000298493">
    <property type="component" value="Unassembled WGS sequence"/>
</dbReference>
<feature type="region of interest" description="Disordered" evidence="1">
    <location>
        <begin position="399"/>
        <end position="447"/>
    </location>
</feature>
<accession>A0A4Z1P4G4</accession>
<dbReference type="PANTHER" id="PTHR38886:SF1">
    <property type="entry name" value="NACHT-NTPASE AND P-LOOP NTPASES N-TERMINAL DOMAIN-CONTAINING PROTEIN"/>
    <property type="match status" value="1"/>
</dbReference>
<feature type="domain" description="Azaphilone pigments biosynthesis cluster protein L N-terminal" evidence="2">
    <location>
        <begin position="20"/>
        <end position="193"/>
    </location>
</feature>
<dbReference type="PANTHER" id="PTHR38886">
    <property type="entry name" value="SESA DOMAIN-CONTAINING PROTEIN"/>
    <property type="match status" value="1"/>
</dbReference>
<dbReference type="InterPro" id="IPR054464">
    <property type="entry name" value="ULD_fung"/>
</dbReference>
<feature type="region of interest" description="Disordered" evidence="1">
    <location>
        <begin position="952"/>
        <end position="1011"/>
    </location>
</feature>
<evidence type="ECO:0000313" key="5">
    <source>
        <dbReference type="Proteomes" id="UP000298493"/>
    </source>
</evidence>
<gene>
    <name evidence="4" type="ORF">E6O75_ATG04829</name>
</gene>
<evidence type="ECO:0000259" key="2">
    <source>
        <dbReference type="Pfam" id="PF17111"/>
    </source>
</evidence>